<dbReference type="EMBL" id="CP137311">
    <property type="protein sequence ID" value="WQF85942.1"/>
    <property type="molecule type" value="Genomic_DNA"/>
</dbReference>
<keyword evidence="1" id="KW-0812">Transmembrane</keyword>
<dbReference type="RefSeq" id="XP_062783163.1">
    <property type="nucleotide sequence ID" value="XM_062927112.1"/>
</dbReference>
<name>A0AAX4IRX6_9PEZI</name>
<keyword evidence="1" id="KW-1133">Transmembrane helix</keyword>
<evidence type="ECO:0000256" key="1">
    <source>
        <dbReference type="SAM" id="Phobius"/>
    </source>
</evidence>
<evidence type="ECO:0000313" key="3">
    <source>
        <dbReference type="Proteomes" id="UP001322277"/>
    </source>
</evidence>
<keyword evidence="3" id="KW-1185">Reference proteome</keyword>
<accession>A0AAX4IRX6</accession>
<protein>
    <submittedName>
        <fullName evidence="2">Uncharacterized protein</fullName>
    </submittedName>
</protein>
<dbReference type="Proteomes" id="UP001322277">
    <property type="component" value="Chromosome 7"/>
</dbReference>
<feature type="transmembrane region" description="Helical" evidence="1">
    <location>
        <begin position="109"/>
        <end position="127"/>
    </location>
</feature>
<dbReference type="KEGG" id="cdet:87947456"/>
<organism evidence="2 3">
    <name type="scientific">Colletotrichum destructivum</name>
    <dbReference type="NCBI Taxonomy" id="34406"/>
    <lineage>
        <taxon>Eukaryota</taxon>
        <taxon>Fungi</taxon>
        <taxon>Dikarya</taxon>
        <taxon>Ascomycota</taxon>
        <taxon>Pezizomycotina</taxon>
        <taxon>Sordariomycetes</taxon>
        <taxon>Hypocreomycetidae</taxon>
        <taxon>Glomerellales</taxon>
        <taxon>Glomerellaceae</taxon>
        <taxon>Colletotrichum</taxon>
        <taxon>Colletotrichum destructivum species complex</taxon>
    </lineage>
</organism>
<proteinExistence type="predicted"/>
<sequence length="143" mass="15691">MKEPTQGFDQYDRSLRFHNSTSSNTRLRIASLILMGMGTSIAVQTVFEGRDVAPATSLIALQSLVSAVVDSAVTVDSSKIVGAMRRIYPNLVDGIIGLYNMANTALRDMFLIATVLGCLIIFECAFIERKSVKRKEPKTETQS</sequence>
<gene>
    <name evidence="2" type="ORF">CDEST_10956</name>
</gene>
<reference evidence="3" key="1">
    <citation type="journal article" date="2023" name="bioRxiv">
        <title>Complete genome of the Medicago anthracnose fungus, Colletotrichum destructivum, reveals a mini-chromosome-like region within a core chromosome.</title>
        <authorList>
            <person name="Lapalu N."/>
            <person name="Simon A."/>
            <person name="Lu A."/>
            <person name="Plaumann P.-L."/>
            <person name="Amselem J."/>
            <person name="Pigne S."/>
            <person name="Auger A."/>
            <person name="Koch C."/>
            <person name="Dallery J.-F."/>
            <person name="O'Connell R.J."/>
        </authorList>
    </citation>
    <scope>NUCLEOTIDE SEQUENCE [LARGE SCALE GENOMIC DNA]</scope>
    <source>
        <strain evidence="3">CBS 520.97</strain>
    </source>
</reference>
<keyword evidence="1" id="KW-0472">Membrane</keyword>
<evidence type="ECO:0000313" key="2">
    <source>
        <dbReference type="EMBL" id="WQF85942.1"/>
    </source>
</evidence>
<feature type="transmembrane region" description="Helical" evidence="1">
    <location>
        <begin position="29"/>
        <end position="47"/>
    </location>
</feature>
<dbReference type="GeneID" id="87947456"/>
<dbReference type="AlphaFoldDB" id="A0AAX4IRX6"/>